<dbReference type="EMBL" id="CP004387">
    <property type="protein sequence ID" value="AJD49239.1"/>
    <property type="molecule type" value="Genomic_DNA"/>
</dbReference>
<evidence type="ECO:0008006" key="4">
    <source>
        <dbReference type="Google" id="ProtNLM"/>
    </source>
</evidence>
<keyword evidence="1" id="KW-0732">Signal</keyword>
<dbReference type="Proteomes" id="UP000006764">
    <property type="component" value="Chromosome"/>
</dbReference>
<feature type="signal peptide" evidence="1">
    <location>
        <begin position="1"/>
        <end position="17"/>
    </location>
</feature>
<dbReference type="AlphaFoldDB" id="A0A0B4XLT7"/>
<accession>A0A0B4XLT7</accession>
<reference evidence="2 3" key="1">
    <citation type="journal article" date="2012" name="J. Bacteriol.">
        <title>Genome sequence of an alkane-degrading bacterium, Alcanivorax pacificus type strain W11-5, isolated from deep sea sediment.</title>
        <authorList>
            <person name="Lai Q."/>
            <person name="Shao Z."/>
        </authorList>
    </citation>
    <scope>NUCLEOTIDE SEQUENCE [LARGE SCALE GENOMIC DNA]</scope>
    <source>
        <strain evidence="2 3">W11-5</strain>
    </source>
</reference>
<keyword evidence="3" id="KW-1185">Reference proteome</keyword>
<dbReference type="KEGG" id="apac:S7S_14135"/>
<evidence type="ECO:0000313" key="2">
    <source>
        <dbReference type="EMBL" id="AJD49239.1"/>
    </source>
</evidence>
<gene>
    <name evidence="2" type="ORF">S7S_14135</name>
</gene>
<dbReference type="STRING" id="391936.S7S_14135"/>
<organism evidence="2 3">
    <name type="scientific">Isoalcanivorax pacificus W11-5</name>
    <dbReference type="NCBI Taxonomy" id="391936"/>
    <lineage>
        <taxon>Bacteria</taxon>
        <taxon>Pseudomonadati</taxon>
        <taxon>Pseudomonadota</taxon>
        <taxon>Gammaproteobacteria</taxon>
        <taxon>Oceanospirillales</taxon>
        <taxon>Alcanivoracaceae</taxon>
        <taxon>Isoalcanivorax</taxon>
    </lineage>
</organism>
<evidence type="ECO:0000313" key="3">
    <source>
        <dbReference type="Proteomes" id="UP000006764"/>
    </source>
</evidence>
<dbReference type="PROSITE" id="PS51257">
    <property type="entry name" value="PROKAR_LIPOPROTEIN"/>
    <property type="match status" value="1"/>
</dbReference>
<evidence type="ECO:0000256" key="1">
    <source>
        <dbReference type="SAM" id="SignalP"/>
    </source>
</evidence>
<dbReference type="OrthoDB" id="9820088at2"/>
<feature type="chain" id="PRO_5002111982" description="Lipoprotein" evidence="1">
    <location>
        <begin position="18"/>
        <end position="330"/>
    </location>
</feature>
<name>A0A0B4XLT7_9GAMM</name>
<dbReference type="RefSeq" id="WP_008733969.1">
    <property type="nucleotide sequence ID" value="NZ_CP004387.1"/>
</dbReference>
<protein>
    <recommendedName>
        <fullName evidence="4">Lipoprotein</fullName>
    </recommendedName>
</protein>
<proteinExistence type="predicted"/>
<sequence>MKGYLMGFAVLMLLSLAGCLKQTHFVAPKQEDVALMLIPFDANPRSDALPRDWSAQDGVSGVFPQQEQRIRQYCGSESEKGVPAVGVKLLVALGGALGDYLTERMSRSLAKKIEQYTAQYEAEGQFDFYRMDDAGKPVSPWRCLRLVRFHADQPAFEALVEIRPQEESADALQMVLRRVYCNVPAVPADRRRIAVQLSLTADATWQQGNRGMQETLFEHRFPVVYCPRRGGPTVQYFLTGEGEPLKQDVDEPVKWGQVPRLPRVPLSVGFDGQLMGLGTVSLLATVTESGLPPKWLEKAYEIVSDNEDALSDLLKKEAEKLGEEEDDDED</sequence>
<dbReference type="HOGENOM" id="CLU_841008_0_0_6"/>